<dbReference type="AlphaFoldDB" id="A0AA39N4Z7"/>
<dbReference type="PANTHER" id="PTHR24305">
    <property type="entry name" value="CYTOCHROME P450"/>
    <property type="match status" value="1"/>
</dbReference>
<dbReference type="Proteomes" id="UP001175211">
    <property type="component" value="Unassembled WGS sequence"/>
</dbReference>
<keyword evidence="15" id="KW-1185">Reference proteome</keyword>
<comment type="subcellular location">
    <subcellularLocation>
        <location evidence="2">Membrane</location>
    </subcellularLocation>
</comment>
<evidence type="ECO:0000256" key="5">
    <source>
        <dbReference type="ARBA" id="ARBA00022617"/>
    </source>
</evidence>
<keyword evidence="8" id="KW-1133">Transmembrane helix</keyword>
<keyword evidence="11 13" id="KW-0503">Monooxygenase</keyword>
<keyword evidence="6" id="KW-0812">Transmembrane</keyword>
<evidence type="ECO:0000256" key="6">
    <source>
        <dbReference type="ARBA" id="ARBA00022692"/>
    </source>
</evidence>
<evidence type="ECO:0000313" key="15">
    <source>
        <dbReference type="Proteomes" id="UP001175211"/>
    </source>
</evidence>
<evidence type="ECO:0000256" key="8">
    <source>
        <dbReference type="ARBA" id="ARBA00022989"/>
    </source>
</evidence>
<comment type="cofactor">
    <cofactor evidence="1">
        <name>heme</name>
        <dbReference type="ChEBI" id="CHEBI:30413"/>
    </cofactor>
</comment>
<sequence>MPVPKGFQIIVDMVGIQYNPRYFNEPEKFKPSRWHGISNESEAFTAFSIGPRACLGGKLLPLRPCAS</sequence>
<dbReference type="InterPro" id="IPR017972">
    <property type="entry name" value="Cyt_P450_CS"/>
</dbReference>
<dbReference type="SUPFAM" id="SSF48264">
    <property type="entry name" value="Cytochrome P450"/>
    <property type="match status" value="1"/>
</dbReference>
<dbReference type="Pfam" id="PF00067">
    <property type="entry name" value="p450"/>
    <property type="match status" value="1"/>
</dbReference>
<gene>
    <name evidence="14" type="ORF">EV420DRAFT_1643438</name>
</gene>
<name>A0AA39N4Z7_ARMTA</name>
<dbReference type="GO" id="GO:0005506">
    <property type="term" value="F:iron ion binding"/>
    <property type="evidence" value="ECO:0007669"/>
    <property type="project" value="InterPro"/>
</dbReference>
<evidence type="ECO:0000256" key="4">
    <source>
        <dbReference type="ARBA" id="ARBA00010617"/>
    </source>
</evidence>
<dbReference type="InterPro" id="IPR036396">
    <property type="entry name" value="Cyt_P450_sf"/>
</dbReference>
<proteinExistence type="inferred from homology"/>
<accession>A0AA39N4Z7</accession>
<comment type="caution">
    <text evidence="14">The sequence shown here is derived from an EMBL/GenBank/DDBJ whole genome shotgun (WGS) entry which is preliminary data.</text>
</comment>
<dbReference type="InterPro" id="IPR001128">
    <property type="entry name" value="Cyt_P450"/>
</dbReference>
<dbReference type="GO" id="GO:0020037">
    <property type="term" value="F:heme binding"/>
    <property type="evidence" value="ECO:0007669"/>
    <property type="project" value="InterPro"/>
</dbReference>
<dbReference type="PROSITE" id="PS00086">
    <property type="entry name" value="CYTOCHROME_P450"/>
    <property type="match status" value="1"/>
</dbReference>
<dbReference type="EMBL" id="JAUEPS010000019">
    <property type="protein sequence ID" value="KAK0458102.1"/>
    <property type="molecule type" value="Genomic_DNA"/>
</dbReference>
<evidence type="ECO:0000256" key="11">
    <source>
        <dbReference type="ARBA" id="ARBA00023033"/>
    </source>
</evidence>
<reference evidence="14" key="1">
    <citation type="submission" date="2023-06" db="EMBL/GenBank/DDBJ databases">
        <authorList>
            <consortium name="Lawrence Berkeley National Laboratory"/>
            <person name="Ahrendt S."/>
            <person name="Sahu N."/>
            <person name="Indic B."/>
            <person name="Wong-Bajracharya J."/>
            <person name="Merenyi Z."/>
            <person name="Ke H.-M."/>
            <person name="Monk M."/>
            <person name="Kocsube S."/>
            <person name="Drula E."/>
            <person name="Lipzen A."/>
            <person name="Balint B."/>
            <person name="Henrissat B."/>
            <person name="Andreopoulos B."/>
            <person name="Martin F.M."/>
            <person name="Harder C.B."/>
            <person name="Rigling D."/>
            <person name="Ford K.L."/>
            <person name="Foster G.D."/>
            <person name="Pangilinan J."/>
            <person name="Papanicolaou A."/>
            <person name="Barry K."/>
            <person name="LaButti K."/>
            <person name="Viragh M."/>
            <person name="Koriabine M."/>
            <person name="Yan M."/>
            <person name="Riley R."/>
            <person name="Champramary S."/>
            <person name="Plett K.L."/>
            <person name="Tsai I.J."/>
            <person name="Slot J."/>
            <person name="Sipos G."/>
            <person name="Plett J."/>
            <person name="Nagy L.G."/>
            <person name="Grigoriev I.V."/>
        </authorList>
    </citation>
    <scope>NUCLEOTIDE SEQUENCE</scope>
    <source>
        <strain evidence="14">CCBAS 213</strain>
    </source>
</reference>
<comment type="pathway">
    <text evidence="3">Secondary metabolite biosynthesis; terpenoid biosynthesis.</text>
</comment>
<keyword evidence="9 13" id="KW-0560">Oxidoreductase</keyword>
<dbReference type="GO" id="GO:0016705">
    <property type="term" value="F:oxidoreductase activity, acting on paired donors, with incorporation or reduction of molecular oxygen"/>
    <property type="evidence" value="ECO:0007669"/>
    <property type="project" value="InterPro"/>
</dbReference>
<dbReference type="Gene3D" id="1.10.630.10">
    <property type="entry name" value="Cytochrome P450"/>
    <property type="match status" value="1"/>
</dbReference>
<evidence type="ECO:0000256" key="3">
    <source>
        <dbReference type="ARBA" id="ARBA00004721"/>
    </source>
</evidence>
<dbReference type="InterPro" id="IPR050121">
    <property type="entry name" value="Cytochrome_P450_monoxygenase"/>
</dbReference>
<keyword evidence="5 13" id="KW-0349">Heme</keyword>
<evidence type="ECO:0000256" key="1">
    <source>
        <dbReference type="ARBA" id="ARBA00001971"/>
    </source>
</evidence>
<dbReference type="PANTHER" id="PTHR24305:SF166">
    <property type="entry name" value="CYTOCHROME P450 12A4, MITOCHONDRIAL-RELATED"/>
    <property type="match status" value="1"/>
</dbReference>
<dbReference type="RefSeq" id="XP_060330394.1">
    <property type="nucleotide sequence ID" value="XM_060477516.1"/>
</dbReference>
<evidence type="ECO:0000256" key="12">
    <source>
        <dbReference type="ARBA" id="ARBA00023136"/>
    </source>
</evidence>
<evidence type="ECO:0000256" key="2">
    <source>
        <dbReference type="ARBA" id="ARBA00004370"/>
    </source>
</evidence>
<dbReference type="GO" id="GO:0004497">
    <property type="term" value="F:monooxygenase activity"/>
    <property type="evidence" value="ECO:0007669"/>
    <property type="project" value="UniProtKB-KW"/>
</dbReference>
<evidence type="ECO:0000313" key="14">
    <source>
        <dbReference type="EMBL" id="KAK0458102.1"/>
    </source>
</evidence>
<keyword evidence="10 13" id="KW-0408">Iron</keyword>
<evidence type="ECO:0000256" key="9">
    <source>
        <dbReference type="ARBA" id="ARBA00023002"/>
    </source>
</evidence>
<evidence type="ECO:0000256" key="10">
    <source>
        <dbReference type="ARBA" id="ARBA00023004"/>
    </source>
</evidence>
<dbReference type="GO" id="GO:0016020">
    <property type="term" value="C:membrane"/>
    <property type="evidence" value="ECO:0007669"/>
    <property type="project" value="UniProtKB-SubCell"/>
</dbReference>
<comment type="similarity">
    <text evidence="4 13">Belongs to the cytochrome P450 family.</text>
</comment>
<dbReference type="GeneID" id="85361064"/>
<evidence type="ECO:0000256" key="13">
    <source>
        <dbReference type="RuleBase" id="RU000461"/>
    </source>
</evidence>
<keyword evidence="7 13" id="KW-0479">Metal-binding</keyword>
<protein>
    <submittedName>
        <fullName evidence="14">Cytochrome P450</fullName>
    </submittedName>
</protein>
<keyword evidence="12" id="KW-0472">Membrane</keyword>
<evidence type="ECO:0000256" key="7">
    <source>
        <dbReference type="ARBA" id="ARBA00022723"/>
    </source>
</evidence>
<organism evidence="14 15">
    <name type="scientific">Armillaria tabescens</name>
    <name type="common">Ringless honey mushroom</name>
    <name type="synonym">Agaricus tabescens</name>
    <dbReference type="NCBI Taxonomy" id="1929756"/>
    <lineage>
        <taxon>Eukaryota</taxon>
        <taxon>Fungi</taxon>
        <taxon>Dikarya</taxon>
        <taxon>Basidiomycota</taxon>
        <taxon>Agaricomycotina</taxon>
        <taxon>Agaricomycetes</taxon>
        <taxon>Agaricomycetidae</taxon>
        <taxon>Agaricales</taxon>
        <taxon>Marasmiineae</taxon>
        <taxon>Physalacriaceae</taxon>
        <taxon>Desarmillaria</taxon>
    </lineage>
</organism>